<evidence type="ECO:0000313" key="2">
    <source>
        <dbReference type="EMBL" id="KJE88753.1"/>
    </source>
</evidence>
<dbReference type="RefSeq" id="XP_004365214.1">
    <property type="nucleotide sequence ID" value="XM_004365157.2"/>
</dbReference>
<keyword evidence="3" id="KW-1185">Reference proteome</keyword>
<evidence type="ECO:0000256" key="1">
    <source>
        <dbReference type="SAM" id="MobiDB-lite"/>
    </source>
</evidence>
<sequence length="158" mass="17966">MQYTDGNEDSAYDASSAYSNWSDRSKRVRRHDDGDDGSGDGDLPQSIKKPRAFLLLQPSAFTFQSVEHKPNGQSMYSALDSEIFINLKRVDQISFSGLAEQFFISENNRVVRAETGQLVFLWRSNADGRLAISQSFAFTNNSEFLFYRSELDRLIEGR</sequence>
<dbReference type="Proteomes" id="UP000008743">
    <property type="component" value="Unassembled WGS sequence"/>
</dbReference>
<feature type="compositionally biased region" description="Acidic residues" evidence="1">
    <location>
        <begin position="1"/>
        <end position="11"/>
    </location>
</feature>
<evidence type="ECO:0000313" key="3">
    <source>
        <dbReference type="Proteomes" id="UP000008743"/>
    </source>
</evidence>
<feature type="region of interest" description="Disordered" evidence="1">
    <location>
        <begin position="1"/>
        <end position="46"/>
    </location>
</feature>
<dbReference type="InParanoid" id="A0A0D2WID7"/>
<protein>
    <submittedName>
        <fullName evidence="2">Uncharacterized protein</fullName>
    </submittedName>
</protein>
<name>A0A0D2WID7_CAPO3</name>
<organism evidence="2 3">
    <name type="scientific">Capsaspora owczarzaki (strain ATCC 30864)</name>
    <dbReference type="NCBI Taxonomy" id="595528"/>
    <lineage>
        <taxon>Eukaryota</taxon>
        <taxon>Filasterea</taxon>
        <taxon>Capsaspora</taxon>
    </lineage>
</organism>
<dbReference type="EMBL" id="KE346360">
    <property type="protein sequence ID" value="KJE88753.1"/>
    <property type="molecule type" value="Genomic_DNA"/>
</dbReference>
<reference evidence="3" key="1">
    <citation type="submission" date="2011-02" db="EMBL/GenBank/DDBJ databases">
        <title>The Genome Sequence of Capsaspora owczarzaki ATCC 30864.</title>
        <authorList>
            <person name="Russ C."/>
            <person name="Cuomo C."/>
            <person name="Burger G."/>
            <person name="Gray M.W."/>
            <person name="Holland P.W.H."/>
            <person name="King N."/>
            <person name="Lang F.B.F."/>
            <person name="Roger A.J."/>
            <person name="Ruiz-Trillo I."/>
            <person name="Young S.K."/>
            <person name="Zeng Q."/>
            <person name="Gargeya S."/>
            <person name="Alvarado L."/>
            <person name="Berlin A."/>
            <person name="Chapman S.B."/>
            <person name="Chen Z."/>
            <person name="Freedman E."/>
            <person name="Gellesch M."/>
            <person name="Goldberg J."/>
            <person name="Griggs A."/>
            <person name="Gujja S."/>
            <person name="Heilman E."/>
            <person name="Heiman D."/>
            <person name="Howarth C."/>
            <person name="Mehta T."/>
            <person name="Neiman D."/>
            <person name="Pearson M."/>
            <person name="Roberts A."/>
            <person name="Saif S."/>
            <person name="Shea T."/>
            <person name="Shenoy N."/>
            <person name="Sisk P."/>
            <person name="Stolte C."/>
            <person name="Sykes S."/>
            <person name="White J."/>
            <person name="Yandava C."/>
            <person name="Haas B."/>
            <person name="Nusbaum C."/>
            <person name="Birren B."/>
        </authorList>
    </citation>
    <scope>NUCLEOTIDE SEQUENCE</scope>
    <source>
        <strain evidence="3">ATCC 30864</strain>
    </source>
</reference>
<dbReference type="AlphaFoldDB" id="A0A0D2WID7"/>
<gene>
    <name evidence="2" type="ORF">CAOG_000343</name>
</gene>
<accession>A0A0D2WID7</accession>
<proteinExistence type="predicted"/>